<feature type="compositionally biased region" description="Polar residues" evidence="1">
    <location>
        <begin position="43"/>
        <end position="57"/>
    </location>
</feature>
<dbReference type="AlphaFoldDB" id="A0A2N5V7E5"/>
<feature type="region of interest" description="Disordered" evidence="1">
    <location>
        <begin position="1"/>
        <end position="57"/>
    </location>
</feature>
<evidence type="ECO:0000313" key="3">
    <source>
        <dbReference type="Proteomes" id="UP000235392"/>
    </source>
</evidence>
<sequence length="120" mass="13434">MGDCPTPVYCSPATGAGAPDKRSVNPQLRRLTKRNGLTHMRQQRSPLDNQTKTQSSQLLAETAHLDPDTVSCSNPHIKRTRAQRYEHPGHLYSTLAACTYRLGDRKIATLTRFMCDPREA</sequence>
<evidence type="ECO:0000256" key="1">
    <source>
        <dbReference type="SAM" id="MobiDB-lite"/>
    </source>
</evidence>
<name>A0A2N5V7E5_9BASI</name>
<accession>A0A2N5V7E5</accession>
<evidence type="ECO:0000313" key="2">
    <source>
        <dbReference type="EMBL" id="PLW45912.1"/>
    </source>
</evidence>
<reference evidence="2 3" key="1">
    <citation type="submission" date="2017-11" db="EMBL/GenBank/DDBJ databases">
        <title>De novo assembly and phasing of dikaryotic genomes from two isolates of Puccinia coronata f. sp. avenae, the causal agent of oat crown rust.</title>
        <authorList>
            <person name="Miller M.E."/>
            <person name="Zhang Y."/>
            <person name="Omidvar V."/>
            <person name="Sperschneider J."/>
            <person name="Schwessinger B."/>
            <person name="Raley C."/>
            <person name="Palmer J.M."/>
            <person name="Garnica D."/>
            <person name="Upadhyaya N."/>
            <person name="Rathjen J."/>
            <person name="Taylor J.M."/>
            <person name="Park R.F."/>
            <person name="Dodds P.N."/>
            <person name="Hirsch C.D."/>
            <person name="Kianian S.F."/>
            <person name="Figueroa M."/>
        </authorList>
    </citation>
    <scope>NUCLEOTIDE SEQUENCE [LARGE SCALE GENOMIC DNA]</scope>
    <source>
        <strain evidence="2">12SD80</strain>
    </source>
</reference>
<proteinExistence type="predicted"/>
<dbReference type="Proteomes" id="UP000235392">
    <property type="component" value="Unassembled WGS sequence"/>
</dbReference>
<comment type="caution">
    <text evidence="2">The sequence shown here is derived from an EMBL/GenBank/DDBJ whole genome shotgun (WGS) entry which is preliminary data.</text>
</comment>
<protein>
    <submittedName>
        <fullName evidence="2">Uncharacterized protein</fullName>
    </submittedName>
</protein>
<gene>
    <name evidence="2" type="ORF">PCASD_08633</name>
</gene>
<dbReference type="EMBL" id="PGCI01000044">
    <property type="protein sequence ID" value="PLW45912.1"/>
    <property type="molecule type" value="Genomic_DNA"/>
</dbReference>
<organism evidence="2 3">
    <name type="scientific">Puccinia coronata f. sp. avenae</name>
    <dbReference type="NCBI Taxonomy" id="200324"/>
    <lineage>
        <taxon>Eukaryota</taxon>
        <taxon>Fungi</taxon>
        <taxon>Dikarya</taxon>
        <taxon>Basidiomycota</taxon>
        <taxon>Pucciniomycotina</taxon>
        <taxon>Pucciniomycetes</taxon>
        <taxon>Pucciniales</taxon>
        <taxon>Pucciniaceae</taxon>
        <taxon>Puccinia</taxon>
    </lineage>
</organism>